<organism evidence="1 2">
    <name type="scientific">Hypoxylon rubiginosum</name>
    <dbReference type="NCBI Taxonomy" id="110542"/>
    <lineage>
        <taxon>Eukaryota</taxon>
        <taxon>Fungi</taxon>
        <taxon>Dikarya</taxon>
        <taxon>Ascomycota</taxon>
        <taxon>Pezizomycotina</taxon>
        <taxon>Sordariomycetes</taxon>
        <taxon>Xylariomycetidae</taxon>
        <taxon>Xylariales</taxon>
        <taxon>Hypoxylaceae</taxon>
        <taxon>Hypoxylon</taxon>
    </lineage>
</organism>
<protein>
    <submittedName>
        <fullName evidence="1">Uncharacterized protein</fullName>
    </submittedName>
</protein>
<keyword evidence="2" id="KW-1185">Reference proteome</keyword>
<evidence type="ECO:0000313" key="1">
    <source>
        <dbReference type="EMBL" id="KAI6082434.1"/>
    </source>
</evidence>
<reference evidence="1 2" key="1">
    <citation type="journal article" date="2022" name="New Phytol.">
        <title>Ecological generalism drives hyperdiversity of secondary metabolite gene clusters in xylarialean endophytes.</title>
        <authorList>
            <person name="Franco M.E.E."/>
            <person name="Wisecaver J.H."/>
            <person name="Arnold A.E."/>
            <person name="Ju Y.M."/>
            <person name="Slot J.C."/>
            <person name="Ahrendt S."/>
            <person name="Moore L.P."/>
            <person name="Eastman K.E."/>
            <person name="Scott K."/>
            <person name="Konkel Z."/>
            <person name="Mondo S.J."/>
            <person name="Kuo A."/>
            <person name="Hayes R.D."/>
            <person name="Haridas S."/>
            <person name="Andreopoulos B."/>
            <person name="Riley R."/>
            <person name="LaButti K."/>
            <person name="Pangilinan J."/>
            <person name="Lipzen A."/>
            <person name="Amirebrahimi M."/>
            <person name="Yan J."/>
            <person name="Adam C."/>
            <person name="Keymanesh K."/>
            <person name="Ng V."/>
            <person name="Louie K."/>
            <person name="Northen T."/>
            <person name="Drula E."/>
            <person name="Henrissat B."/>
            <person name="Hsieh H.M."/>
            <person name="Youens-Clark K."/>
            <person name="Lutzoni F."/>
            <person name="Miadlikowska J."/>
            <person name="Eastwood D.C."/>
            <person name="Hamelin R.C."/>
            <person name="Grigoriev I.V."/>
            <person name="U'Ren J.M."/>
        </authorList>
    </citation>
    <scope>NUCLEOTIDE SEQUENCE [LARGE SCALE GENOMIC DNA]</scope>
    <source>
        <strain evidence="1 2">ER1909</strain>
    </source>
</reference>
<comment type="caution">
    <text evidence="1">The sequence shown here is derived from an EMBL/GenBank/DDBJ whole genome shotgun (WGS) entry which is preliminary data.</text>
</comment>
<sequence length="421" mass="46222">MAGLSLSSWLRSALPDKPFIYYERTVQREPGRSPIYASLVESIKVEKWDELSAFPDLQHLGPERDHPLDGGLAAAKPVILNAFNVLSVEANLEHFLNQSLIYCVNIALHSICRPPITIIPHVPFTAATLRDNAIRPSENYIPDYTVFKGEIEANPHLLDDHCASLLVGDVKLLGPEGIKDPVNHTTFLSRSALGQLLWYCVSRKTRLGFYISEHELVLMEFVVGREDDVVALGDAVARAELELSSPALTLPLRAQPQLNKRKYASSSTTSVISPSDLHKQKRNAPADTTGSGGSSTPSPTLPSSVPEQPDPPLTSSSPPRQVRGSEDINPQTPERDFKHPEYSSSSFVPSSPGEISAETIKDLASTGGNFTVRLYSFPFQKREHLPLALFSFISLAQRVDAKGDKNISAAPINIRDYLGRE</sequence>
<dbReference type="Proteomes" id="UP001497680">
    <property type="component" value="Unassembled WGS sequence"/>
</dbReference>
<gene>
    <name evidence="1" type="ORF">F4821DRAFT_214971</name>
</gene>
<accession>A0ACC0CPS5</accession>
<dbReference type="EMBL" id="MU394371">
    <property type="protein sequence ID" value="KAI6082434.1"/>
    <property type="molecule type" value="Genomic_DNA"/>
</dbReference>
<name>A0ACC0CPS5_9PEZI</name>
<evidence type="ECO:0000313" key="2">
    <source>
        <dbReference type="Proteomes" id="UP001497680"/>
    </source>
</evidence>
<proteinExistence type="predicted"/>